<dbReference type="InterPro" id="IPR013096">
    <property type="entry name" value="Cupin_2"/>
</dbReference>
<dbReference type="CDD" id="cd02230">
    <property type="entry name" value="cupin_HP0902-like"/>
    <property type="match status" value="1"/>
</dbReference>
<feature type="domain" description="Cupin type-2" evidence="1">
    <location>
        <begin position="41"/>
        <end position="107"/>
    </location>
</feature>
<proteinExistence type="predicted"/>
<evidence type="ECO:0000313" key="3">
    <source>
        <dbReference type="Proteomes" id="UP000184428"/>
    </source>
</evidence>
<organism evidence="2 3">
    <name type="scientific">Geodermatophilus obscurus</name>
    <dbReference type="NCBI Taxonomy" id="1861"/>
    <lineage>
        <taxon>Bacteria</taxon>
        <taxon>Bacillati</taxon>
        <taxon>Actinomycetota</taxon>
        <taxon>Actinomycetes</taxon>
        <taxon>Geodermatophilales</taxon>
        <taxon>Geodermatophilaceae</taxon>
        <taxon>Geodermatophilus</taxon>
    </lineage>
</organism>
<sequence>MQKISLEALARQLRQTAGSNGSGRAADTVHGGHEKALRQTVVVLVAGQVLAEHENPGEATVLVLDGRVRLVAGEDSWEGRRGDLLLVPPARHRLEAMADATVLLTVVKR</sequence>
<dbReference type="PANTHER" id="PTHR37694">
    <property type="entry name" value="SLR8022 PROTEIN"/>
    <property type="match status" value="1"/>
</dbReference>
<dbReference type="PANTHER" id="PTHR37694:SF1">
    <property type="entry name" value="SLR8022 PROTEIN"/>
    <property type="match status" value="1"/>
</dbReference>
<protein>
    <submittedName>
        <fullName evidence="2">Cupin domain-containing protein</fullName>
    </submittedName>
</protein>
<dbReference type="InterPro" id="IPR011051">
    <property type="entry name" value="RmlC_Cupin_sf"/>
</dbReference>
<name>A0A1M7SPT3_9ACTN</name>
<evidence type="ECO:0000259" key="1">
    <source>
        <dbReference type="Pfam" id="PF07883"/>
    </source>
</evidence>
<gene>
    <name evidence="2" type="ORF">SAMN05660350_00974</name>
</gene>
<reference evidence="2 3" key="1">
    <citation type="submission" date="2016-12" db="EMBL/GenBank/DDBJ databases">
        <authorList>
            <person name="Song W.-J."/>
            <person name="Kurnit D.M."/>
        </authorList>
    </citation>
    <scope>NUCLEOTIDE SEQUENCE [LARGE SCALE GENOMIC DNA]</scope>
    <source>
        <strain evidence="2 3">DSM 43162</strain>
    </source>
</reference>
<evidence type="ECO:0000313" key="2">
    <source>
        <dbReference type="EMBL" id="SHN60408.1"/>
    </source>
</evidence>
<dbReference type="AlphaFoldDB" id="A0A1M7SPT3"/>
<dbReference type="Pfam" id="PF07883">
    <property type="entry name" value="Cupin_2"/>
    <property type="match status" value="1"/>
</dbReference>
<dbReference type="SUPFAM" id="SSF51182">
    <property type="entry name" value="RmlC-like cupins"/>
    <property type="match status" value="1"/>
</dbReference>
<dbReference type="Proteomes" id="UP000184428">
    <property type="component" value="Unassembled WGS sequence"/>
</dbReference>
<dbReference type="OrthoDB" id="5190473at2"/>
<accession>A0A1M7SPT3</accession>
<dbReference type="EMBL" id="FRDM01000003">
    <property type="protein sequence ID" value="SHN60408.1"/>
    <property type="molecule type" value="Genomic_DNA"/>
</dbReference>
<dbReference type="RefSeq" id="WP_072914243.1">
    <property type="nucleotide sequence ID" value="NZ_FRDM01000003.1"/>
</dbReference>
<dbReference type="InterPro" id="IPR014710">
    <property type="entry name" value="RmlC-like_jellyroll"/>
</dbReference>
<dbReference type="Gene3D" id="2.60.120.10">
    <property type="entry name" value="Jelly Rolls"/>
    <property type="match status" value="1"/>
</dbReference>